<evidence type="ECO:0000259" key="5">
    <source>
        <dbReference type="Pfam" id="PF02836"/>
    </source>
</evidence>
<keyword evidence="8" id="KW-1185">Reference proteome</keyword>
<keyword evidence="3" id="KW-0326">Glycosidase</keyword>
<dbReference type="InterPro" id="IPR013783">
    <property type="entry name" value="Ig-like_fold"/>
</dbReference>
<evidence type="ECO:0000256" key="2">
    <source>
        <dbReference type="ARBA" id="ARBA00022801"/>
    </source>
</evidence>
<comment type="caution">
    <text evidence="7">The sequence shown here is derived from an EMBL/GenBank/DDBJ whole genome shotgun (WGS) entry which is preliminary data.</text>
</comment>
<dbReference type="InterPro" id="IPR036156">
    <property type="entry name" value="Beta-gal/glucu_dom_sf"/>
</dbReference>
<dbReference type="Pfam" id="PF02837">
    <property type="entry name" value="Glyco_hydro_2_N"/>
    <property type="match status" value="1"/>
</dbReference>
<proteinExistence type="inferred from homology"/>
<dbReference type="InterPro" id="IPR008979">
    <property type="entry name" value="Galactose-bd-like_sf"/>
</dbReference>
<accession>A0A918PY35</accession>
<dbReference type="SUPFAM" id="SSF51445">
    <property type="entry name" value="(Trans)glycosidases"/>
    <property type="match status" value="1"/>
</dbReference>
<dbReference type="Proteomes" id="UP000619457">
    <property type="component" value="Unassembled WGS sequence"/>
</dbReference>
<evidence type="ECO:0000259" key="6">
    <source>
        <dbReference type="Pfam" id="PF02837"/>
    </source>
</evidence>
<dbReference type="Pfam" id="PF02836">
    <property type="entry name" value="Glyco_hydro_2_C"/>
    <property type="match status" value="1"/>
</dbReference>
<dbReference type="Gene3D" id="2.60.120.260">
    <property type="entry name" value="Galactose-binding domain-like"/>
    <property type="match status" value="1"/>
</dbReference>
<dbReference type="InterPro" id="IPR017853">
    <property type="entry name" value="GH"/>
</dbReference>
<dbReference type="InterPro" id="IPR051913">
    <property type="entry name" value="GH2_Domain-Containing"/>
</dbReference>
<feature type="domain" description="Glycoside hydrolase family 2 immunoglobulin-like beta-sandwich" evidence="4">
    <location>
        <begin position="192"/>
        <end position="299"/>
    </location>
</feature>
<dbReference type="InterPro" id="IPR006102">
    <property type="entry name" value="Ig-like_GH2"/>
</dbReference>
<dbReference type="AlphaFoldDB" id="A0A918PY35"/>
<evidence type="ECO:0000313" key="7">
    <source>
        <dbReference type="EMBL" id="GGZ24903.1"/>
    </source>
</evidence>
<evidence type="ECO:0008006" key="9">
    <source>
        <dbReference type="Google" id="ProtNLM"/>
    </source>
</evidence>
<reference evidence="7" key="1">
    <citation type="journal article" date="2014" name="Int. J. Syst. Evol. Microbiol.">
        <title>Complete genome sequence of Corynebacterium casei LMG S-19264T (=DSM 44701T), isolated from a smear-ripened cheese.</title>
        <authorList>
            <consortium name="US DOE Joint Genome Institute (JGI-PGF)"/>
            <person name="Walter F."/>
            <person name="Albersmeier A."/>
            <person name="Kalinowski J."/>
            <person name="Ruckert C."/>
        </authorList>
    </citation>
    <scope>NUCLEOTIDE SEQUENCE</scope>
    <source>
        <strain evidence="7">KCTC 12368</strain>
    </source>
</reference>
<comment type="similarity">
    <text evidence="1">Belongs to the glycosyl hydrolase 2 family.</text>
</comment>
<dbReference type="SUPFAM" id="SSF49785">
    <property type="entry name" value="Galactose-binding domain-like"/>
    <property type="match status" value="1"/>
</dbReference>
<dbReference type="Gene3D" id="3.20.20.80">
    <property type="entry name" value="Glycosidases"/>
    <property type="match status" value="1"/>
</dbReference>
<dbReference type="PANTHER" id="PTHR42732:SF1">
    <property type="entry name" value="BETA-MANNOSIDASE"/>
    <property type="match status" value="1"/>
</dbReference>
<evidence type="ECO:0000313" key="8">
    <source>
        <dbReference type="Proteomes" id="UP000619457"/>
    </source>
</evidence>
<keyword evidence="2" id="KW-0378">Hydrolase</keyword>
<name>A0A918PY35_9BACT</name>
<dbReference type="InterPro" id="IPR006104">
    <property type="entry name" value="Glyco_hydro_2_N"/>
</dbReference>
<dbReference type="InterPro" id="IPR006103">
    <property type="entry name" value="Glyco_hydro_2_cat"/>
</dbReference>
<dbReference type="PRINTS" id="PR00132">
    <property type="entry name" value="GLHYDRLASE2"/>
</dbReference>
<evidence type="ECO:0000256" key="1">
    <source>
        <dbReference type="ARBA" id="ARBA00007401"/>
    </source>
</evidence>
<dbReference type="GO" id="GO:0004553">
    <property type="term" value="F:hydrolase activity, hydrolyzing O-glycosyl compounds"/>
    <property type="evidence" value="ECO:0007669"/>
    <property type="project" value="InterPro"/>
</dbReference>
<feature type="domain" description="Glycoside hydrolase family 2 catalytic" evidence="5">
    <location>
        <begin position="301"/>
        <end position="518"/>
    </location>
</feature>
<dbReference type="GO" id="GO:0005975">
    <property type="term" value="P:carbohydrate metabolic process"/>
    <property type="evidence" value="ECO:0007669"/>
    <property type="project" value="InterPro"/>
</dbReference>
<sequence length="590" mass="67127">MSTKVSSFQLPAPRLFAGLMLFLLILQQGLAFGQNQSPLTKTKSLNGPWRFAGNNDWSAAQALKESKADWAEIAVPGNWEQLEEYESFRGRGFYFREFSVEQDWQHTLVRLQFEAVYEKAEVYLNGYLLGSHTGGYLPFEFEVSALLNYGAANEVMVVADNRYHRGAWWPWGGISREVSLLSSSPARIKQQHISAIPDLTTGEVKVELDFWLENNFEEQKEFTLQPSIKDSHKKNLWNTELKVQVAPGEIRQFSHQFTLPLAVYQLWDQDSPVLYRLQTVLAEQAGASLDLKEDKFGIRKVEVIGTQIMLNGKPVYANGFNRVHDHPSYGNTELDALVEKDMVDIMALGGKMSRLMHAPLSRNILDLCDSLGYLLIEEVPIWGDDEPLAYPNSPLPKQWMEEMIARDYNHPSVIGWSVGNELRDPQGDWQSKTLTTQQYGYIQHMLELVEQLDPHRLKTYVTLTSYLPKADQSNEPYEMVDFISINSYGNAVNAAKETHRKFPDKPIFVSEIGIAQIGPAPAGALSEKLILQLRELADLDFVVGSSLWSYNDYRSDYKGTPDSGFREWGVVDENRQPKAAYSQIKKLWNP</sequence>
<protein>
    <recommendedName>
        <fullName evidence="9">Beta-glucuronidase</fullName>
    </recommendedName>
</protein>
<reference evidence="7" key="2">
    <citation type="submission" date="2020-09" db="EMBL/GenBank/DDBJ databases">
        <authorList>
            <person name="Sun Q."/>
            <person name="Kim S."/>
        </authorList>
    </citation>
    <scope>NUCLEOTIDE SEQUENCE</scope>
    <source>
        <strain evidence="7">KCTC 12368</strain>
    </source>
</reference>
<evidence type="ECO:0000256" key="3">
    <source>
        <dbReference type="ARBA" id="ARBA00023295"/>
    </source>
</evidence>
<dbReference type="PANTHER" id="PTHR42732">
    <property type="entry name" value="BETA-GALACTOSIDASE"/>
    <property type="match status" value="1"/>
</dbReference>
<dbReference type="RefSeq" id="WP_018473461.1">
    <property type="nucleotide sequence ID" value="NZ_BMWX01000003.1"/>
</dbReference>
<dbReference type="SUPFAM" id="SSF49303">
    <property type="entry name" value="beta-Galactosidase/glucuronidase domain"/>
    <property type="match status" value="1"/>
</dbReference>
<gene>
    <name evidence="7" type="ORF">GCM10007049_16670</name>
</gene>
<dbReference type="Gene3D" id="2.60.40.10">
    <property type="entry name" value="Immunoglobulins"/>
    <property type="match status" value="1"/>
</dbReference>
<dbReference type="Pfam" id="PF00703">
    <property type="entry name" value="Glyco_hydro_2"/>
    <property type="match status" value="1"/>
</dbReference>
<dbReference type="InterPro" id="IPR006101">
    <property type="entry name" value="Glyco_hydro_2"/>
</dbReference>
<feature type="domain" description="Glycosyl hydrolases family 2 sugar binding" evidence="6">
    <location>
        <begin position="89"/>
        <end position="182"/>
    </location>
</feature>
<dbReference type="EMBL" id="BMWX01000003">
    <property type="protein sequence ID" value="GGZ24903.1"/>
    <property type="molecule type" value="Genomic_DNA"/>
</dbReference>
<evidence type="ECO:0000259" key="4">
    <source>
        <dbReference type="Pfam" id="PF00703"/>
    </source>
</evidence>
<organism evidence="7 8">
    <name type="scientific">Echinicola pacifica</name>
    <dbReference type="NCBI Taxonomy" id="346377"/>
    <lineage>
        <taxon>Bacteria</taxon>
        <taxon>Pseudomonadati</taxon>
        <taxon>Bacteroidota</taxon>
        <taxon>Cytophagia</taxon>
        <taxon>Cytophagales</taxon>
        <taxon>Cyclobacteriaceae</taxon>
        <taxon>Echinicola</taxon>
    </lineage>
</organism>